<dbReference type="STRING" id="1401685.P857_416"/>
<dbReference type="InterPro" id="IPR035980">
    <property type="entry name" value="Ribosomal_bS6_sf"/>
</dbReference>
<dbReference type="GO" id="GO:1990904">
    <property type="term" value="C:ribonucleoprotein complex"/>
    <property type="evidence" value="ECO:0007669"/>
    <property type="project" value="UniProtKB-KW"/>
</dbReference>
<dbReference type="Proteomes" id="UP000018951">
    <property type="component" value="Unassembled WGS sequence"/>
</dbReference>
<dbReference type="Pfam" id="PF01250">
    <property type="entry name" value="Ribosomal_S6"/>
    <property type="match status" value="1"/>
</dbReference>
<protein>
    <recommendedName>
        <fullName evidence="5 6">Small ribosomal subunit protein bS6</fullName>
    </recommendedName>
</protein>
<dbReference type="SUPFAM" id="SSF54995">
    <property type="entry name" value="Ribosomal protein S6"/>
    <property type="match status" value="1"/>
</dbReference>
<dbReference type="GO" id="GO:0005840">
    <property type="term" value="C:ribosome"/>
    <property type="evidence" value="ECO:0007669"/>
    <property type="project" value="UniProtKB-KW"/>
</dbReference>
<dbReference type="AlphaFoldDB" id="W2V0W7"/>
<dbReference type="HAMAP" id="MF_00360">
    <property type="entry name" value="Ribosomal_bS6"/>
    <property type="match status" value="1"/>
</dbReference>
<dbReference type="GO" id="GO:0006412">
    <property type="term" value="P:translation"/>
    <property type="evidence" value="ECO:0007669"/>
    <property type="project" value="UniProtKB-UniRule"/>
</dbReference>
<dbReference type="InterPro" id="IPR020814">
    <property type="entry name" value="Ribosomal_S6_plastid/chlpt"/>
</dbReference>
<proteinExistence type="inferred from homology"/>
<gene>
    <name evidence="6" type="primary">rpsF</name>
    <name evidence="7" type="ORF">P857_416</name>
</gene>
<evidence type="ECO:0000256" key="2">
    <source>
        <dbReference type="ARBA" id="ARBA00022980"/>
    </source>
</evidence>
<sequence length="115" mass="13076">MYIYEATFLVTSSLSDSEVSSLINTTVKSLCDGKVELILKEYYGLVDLAYVIGKVNKAHVFVLFLKTDSNSCVQDCMQKTKYNKIIIRTMLLRHDIKDFDISKVNTKLQLVADVE</sequence>
<keyword evidence="8" id="KW-1185">Reference proteome</keyword>
<evidence type="ECO:0000313" key="7">
    <source>
        <dbReference type="EMBL" id="ETO91292.1"/>
    </source>
</evidence>
<evidence type="ECO:0000313" key="8">
    <source>
        <dbReference type="Proteomes" id="UP000018951"/>
    </source>
</evidence>
<comment type="function">
    <text evidence="4 6">Binds together with bS18 to 16S ribosomal RNA.</text>
</comment>
<keyword evidence="6" id="KW-0699">rRNA-binding</keyword>
<dbReference type="GO" id="GO:0003735">
    <property type="term" value="F:structural constituent of ribosome"/>
    <property type="evidence" value="ECO:0007669"/>
    <property type="project" value="InterPro"/>
</dbReference>
<comment type="caution">
    <text evidence="7">The sequence shown here is derived from an EMBL/GenBank/DDBJ whole genome shotgun (WGS) entry which is preliminary data.</text>
</comment>
<evidence type="ECO:0000256" key="5">
    <source>
        <dbReference type="ARBA" id="ARBA00035294"/>
    </source>
</evidence>
<keyword evidence="2 6" id="KW-0689">Ribosomal protein</keyword>
<dbReference type="Gene3D" id="3.30.70.60">
    <property type="match status" value="1"/>
</dbReference>
<organism evidence="7 8">
    <name type="scientific">Candidatus Xenolissoclinum pacificiensis L6</name>
    <dbReference type="NCBI Taxonomy" id="1401685"/>
    <lineage>
        <taxon>Bacteria</taxon>
        <taxon>Pseudomonadati</taxon>
        <taxon>Pseudomonadota</taxon>
        <taxon>Alphaproteobacteria</taxon>
        <taxon>Rickettsiales</taxon>
        <taxon>Anaplasmataceae</taxon>
        <taxon>Candidatus Xenolissoclinum</taxon>
    </lineage>
</organism>
<keyword evidence="3 6" id="KW-0687">Ribonucleoprotein</keyword>
<dbReference type="EMBL" id="AXCJ01000007">
    <property type="protein sequence ID" value="ETO91292.1"/>
    <property type="molecule type" value="Genomic_DNA"/>
</dbReference>
<accession>W2V0W7</accession>
<evidence type="ECO:0000256" key="1">
    <source>
        <dbReference type="ARBA" id="ARBA00009512"/>
    </source>
</evidence>
<dbReference type="InterPro" id="IPR000529">
    <property type="entry name" value="Ribosomal_bS6"/>
</dbReference>
<evidence type="ECO:0000256" key="6">
    <source>
        <dbReference type="HAMAP-Rule" id="MF_00360"/>
    </source>
</evidence>
<dbReference type="InterPro" id="IPR014717">
    <property type="entry name" value="Transl_elong_EF1B/ribsomal_bS6"/>
</dbReference>
<reference evidence="7 8" key="1">
    <citation type="journal article" date="2013" name="PLoS ONE">
        <title>Bacterial endosymbiosis in a chordate host: long-term co-evolution and conservation of secondary metabolism.</title>
        <authorList>
            <person name="Kwan J.C."/>
            <person name="Schmidt E.W."/>
        </authorList>
    </citation>
    <scope>NUCLEOTIDE SEQUENCE [LARGE SCALE GENOMIC DNA]</scope>
    <source>
        <strain evidence="8">L6</strain>
    </source>
</reference>
<comment type="similarity">
    <text evidence="1 6">Belongs to the bacterial ribosomal protein bS6 family.</text>
</comment>
<evidence type="ECO:0000256" key="3">
    <source>
        <dbReference type="ARBA" id="ARBA00023274"/>
    </source>
</evidence>
<keyword evidence="6" id="KW-0694">RNA-binding</keyword>
<name>W2V0W7_9RICK</name>
<evidence type="ECO:0000256" key="4">
    <source>
        <dbReference type="ARBA" id="ARBA00035104"/>
    </source>
</evidence>
<dbReference type="GO" id="GO:0019843">
    <property type="term" value="F:rRNA binding"/>
    <property type="evidence" value="ECO:0007669"/>
    <property type="project" value="UniProtKB-UniRule"/>
</dbReference>